<dbReference type="Proteomes" id="UP000785679">
    <property type="component" value="Unassembled WGS sequence"/>
</dbReference>
<proteinExistence type="predicted"/>
<organism evidence="1 2">
    <name type="scientific">Halteria grandinella</name>
    <dbReference type="NCBI Taxonomy" id="5974"/>
    <lineage>
        <taxon>Eukaryota</taxon>
        <taxon>Sar</taxon>
        <taxon>Alveolata</taxon>
        <taxon>Ciliophora</taxon>
        <taxon>Intramacronucleata</taxon>
        <taxon>Spirotrichea</taxon>
        <taxon>Stichotrichia</taxon>
        <taxon>Sporadotrichida</taxon>
        <taxon>Halteriidae</taxon>
        <taxon>Halteria</taxon>
    </lineage>
</organism>
<keyword evidence="2" id="KW-1185">Reference proteome</keyword>
<evidence type="ECO:0000313" key="2">
    <source>
        <dbReference type="Proteomes" id="UP000785679"/>
    </source>
</evidence>
<gene>
    <name evidence="1" type="ORF">FGO68_gene3149</name>
</gene>
<protein>
    <submittedName>
        <fullName evidence="1">Uncharacterized protein</fullName>
    </submittedName>
</protein>
<dbReference type="AlphaFoldDB" id="A0A8J8NF30"/>
<sequence length="337" mass="38054">MSTPRNILIWFSSEGEDKINKKIRAKNEPSTIQFFLHNPLIINSGMTKTLQRNQPIWTHLMNSIASQCQSSNFGSTLAICTPFCRMAGTPDAYSKTARKDNRIVAFRVTSFGVPSSTRQEVFSYQCFWITLNCSEFICLQTISFILRAEVAMKESPSFQISDITLSYYRKQHNPMILVIIKKQGDDRQNLQIHINLTSVESSRNILKKQWSPVLSVLLRARNPAKQGASTQLGTYSSTDQQVVTITKPQDKPCNPLPMQNTIQFGHIWMTIEIIDASAVYSSTFLLHLLRIKGAIIVVASIPIIGGISRQTMLSYWSPQIAGIKFTNLQLMLIMKSI</sequence>
<reference evidence="1" key="1">
    <citation type="submission" date="2019-06" db="EMBL/GenBank/DDBJ databases">
        <authorList>
            <person name="Zheng W."/>
        </authorList>
    </citation>
    <scope>NUCLEOTIDE SEQUENCE</scope>
    <source>
        <strain evidence="1">QDHG01</strain>
    </source>
</reference>
<evidence type="ECO:0000313" key="1">
    <source>
        <dbReference type="EMBL" id="TNV73350.1"/>
    </source>
</evidence>
<name>A0A8J8NF30_HALGN</name>
<comment type="caution">
    <text evidence="1">The sequence shown here is derived from an EMBL/GenBank/DDBJ whole genome shotgun (WGS) entry which is preliminary data.</text>
</comment>
<dbReference type="EMBL" id="RRYP01019144">
    <property type="protein sequence ID" value="TNV73350.1"/>
    <property type="molecule type" value="Genomic_DNA"/>
</dbReference>
<accession>A0A8J8NF30</accession>